<dbReference type="EMBL" id="JABFTP020000042">
    <property type="protein sequence ID" value="KAL3271792.1"/>
    <property type="molecule type" value="Genomic_DNA"/>
</dbReference>
<feature type="region of interest" description="Disordered" evidence="2">
    <location>
        <begin position="1"/>
        <end position="61"/>
    </location>
</feature>
<dbReference type="AlphaFoldDB" id="A0ABD2N029"/>
<comment type="caution">
    <text evidence="3">The sequence shown here is derived from an EMBL/GenBank/DDBJ whole genome shotgun (WGS) entry which is preliminary data.</text>
</comment>
<evidence type="ECO:0000313" key="3">
    <source>
        <dbReference type="EMBL" id="KAL3271792.1"/>
    </source>
</evidence>
<feature type="compositionally biased region" description="Polar residues" evidence="2">
    <location>
        <begin position="46"/>
        <end position="61"/>
    </location>
</feature>
<evidence type="ECO:0000313" key="4">
    <source>
        <dbReference type="Proteomes" id="UP001516400"/>
    </source>
</evidence>
<protein>
    <submittedName>
        <fullName evidence="3">Uncharacterized protein</fullName>
    </submittedName>
</protein>
<organism evidence="3 4">
    <name type="scientific">Cryptolaemus montrouzieri</name>
    <dbReference type="NCBI Taxonomy" id="559131"/>
    <lineage>
        <taxon>Eukaryota</taxon>
        <taxon>Metazoa</taxon>
        <taxon>Ecdysozoa</taxon>
        <taxon>Arthropoda</taxon>
        <taxon>Hexapoda</taxon>
        <taxon>Insecta</taxon>
        <taxon>Pterygota</taxon>
        <taxon>Neoptera</taxon>
        <taxon>Endopterygota</taxon>
        <taxon>Coleoptera</taxon>
        <taxon>Polyphaga</taxon>
        <taxon>Cucujiformia</taxon>
        <taxon>Coccinelloidea</taxon>
        <taxon>Coccinellidae</taxon>
        <taxon>Scymninae</taxon>
        <taxon>Scymnini</taxon>
        <taxon>Cryptolaemus</taxon>
    </lineage>
</organism>
<name>A0ABD2N029_9CUCU</name>
<reference evidence="3 4" key="1">
    <citation type="journal article" date="2021" name="BMC Biol.">
        <title>Horizontally acquired antibacterial genes associated with adaptive radiation of ladybird beetles.</title>
        <authorList>
            <person name="Li H.S."/>
            <person name="Tang X.F."/>
            <person name="Huang Y.H."/>
            <person name="Xu Z.Y."/>
            <person name="Chen M.L."/>
            <person name="Du X.Y."/>
            <person name="Qiu B.Y."/>
            <person name="Chen P.T."/>
            <person name="Zhang W."/>
            <person name="Slipinski A."/>
            <person name="Escalona H.E."/>
            <person name="Waterhouse R.M."/>
            <person name="Zwick A."/>
            <person name="Pang H."/>
        </authorList>
    </citation>
    <scope>NUCLEOTIDE SEQUENCE [LARGE SCALE GENOMIC DNA]</scope>
    <source>
        <strain evidence="3">SYSU2018</strain>
    </source>
</reference>
<keyword evidence="1" id="KW-0175">Coiled coil</keyword>
<feature type="coiled-coil region" evidence="1">
    <location>
        <begin position="134"/>
        <end position="161"/>
    </location>
</feature>
<sequence length="164" mass="18955">MTRQDHFESPDTRIKEESCNFLENRRADERSSSQRRERWARKGQHPASTEGQIRGAQNTTPSEEECLFLKERKLRIFCNSCLKHDLTAMDRNTKLTSGNGSLEEKLDEAMLLEIDKLKKENGKLKGKIASVKTSDSLIRQIDDLKKENKKLVAEINSHKEELQL</sequence>
<dbReference type="Proteomes" id="UP001516400">
    <property type="component" value="Unassembled WGS sequence"/>
</dbReference>
<evidence type="ECO:0000256" key="1">
    <source>
        <dbReference type="SAM" id="Coils"/>
    </source>
</evidence>
<gene>
    <name evidence="3" type="ORF">HHI36_022262</name>
</gene>
<accession>A0ABD2N029</accession>
<proteinExistence type="predicted"/>
<evidence type="ECO:0000256" key="2">
    <source>
        <dbReference type="SAM" id="MobiDB-lite"/>
    </source>
</evidence>
<feature type="compositionally biased region" description="Basic and acidic residues" evidence="2">
    <location>
        <begin position="1"/>
        <end position="37"/>
    </location>
</feature>
<keyword evidence="4" id="KW-1185">Reference proteome</keyword>